<dbReference type="GeneID" id="105365600"/>
<dbReference type="RefSeq" id="XP_011502112.1">
    <property type="nucleotide sequence ID" value="XM_011503810.1"/>
</dbReference>
<gene>
    <name evidence="2 3" type="primary">LOC105365600</name>
</gene>
<dbReference type="AlphaFoldDB" id="A0AAJ7DZG3"/>
<evidence type="ECO:0000313" key="3">
    <source>
        <dbReference type="RefSeq" id="XP_011502113.1"/>
    </source>
</evidence>
<dbReference type="RefSeq" id="XP_011502113.1">
    <property type="nucleotide sequence ID" value="XM_011503811.1"/>
</dbReference>
<organism evidence="1 2">
    <name type="scientific">Ceratosolen solmsi marchali</name>
    <dbReference type="NCBI Taxonomy" id="326594"/>
    <lineage>
        <taxon>Eukaryota</taxon>
        <taxon>Metazoa</taxon>
        <taxon>Ecdysozoa</taxon>
        <taxon>Arthropoda</taxon>
        <taxon>Hexapoda</taxon>
        <taxon>Insecta</taxon>
        <taxon>Pterygota</taxon>
        <taxon>Neoptera</taxon>
        <taxon>Endopterygota</taxon>
        <taxon>Hymenoptera</taxon>
        <taxon>Apocrita</taxon>
        <taxon>Proctotrupomorpha</taxon>
        <taxon>Chalcidoidea</taxon>
        <taxon>Agaonidae</taxon>
        <taxon>Agaoninae</taxon>
        <taxon>Ceratosolen</taxon>
    </lineage>
</organism>
<keyword evidence="1" id="KW-1185">Reference proteome</keyword>
<sequence length="1215" mass="142585">MEVSPYLLAIQSLDGQNPGDKYKELHSIVAQIIKDDKEREEFISTGLTQRVQPAMLPHLRILVGNKLKLNNAVIEALKSDDAMIIRQALNAKWFYSSSNDIIHVDYFVSNVIPYISLRTRLELVKTLAHCLVGDSKKADDFFGSFADLFGVDQALPLLVACSENYIYSVVLERRITLPSRILGILYRKYPQLVIRYLQLGNERNEANKSDRKIHKISLANYSSFLPMLVKHHTQEFVELFESSPNYSKSMKLGSTRAEFFLRNATDVLIKKPRIFLNLLPLKLVSNKLSTQQFETMFENLFLKDVKDFAIEQMISYLQYYPQEKKFSLLTSKYKLLYGENILENYNTFACENFYKLLPTHIKEEYGKRKLESYVGQRQYHNYIFCLPPIESLRMLKERIKIPSDISRSEWIRQMIKSCAIYDSKEDLLDVLNYYYTHHMNEQAYVLHEVLDSLTDAFDIKSLSKVHWQVLKQIIRVAYTKGDLFATSSYQYAKFFKGALHYFLKQHKLDTLLENNEFLDLLVKIIVECYVEHDMKWNFITDCPEFERVCLQKFLLTIPDKYPETFKIWSNNKIKLNVTSYLIKSMHDFNVRRHYFTESNRRYNTGTMDFNNKENKRSKFTIKDYPWLINFSADLIKTGACNRIGFKQFRKILRTHDLEFYQKLIDDDPNLINDVESSDAIVALKRDQKRILNKWNLYMEACKEKLQTGNRFAKCFVLAIRWYQEIPVKFMKQCFLELESQNSILILGILLEGEAFGKVIEPYLPTDKKINIECKDAKNRYNIISSLTKAINFSNPPVPFDVIASFCQGDYVALATNTLTNVAQRLPIDKVLAYANQLIDKPISVKKLGIRMVFQVATNSELREFLMRMWTDEKNLSIRELVAIKIYDTFKKSPSDETWRLLKACFDGITSDDETILQNFSNLEDVDMNFMAMHIKEFINKVDSFIDDALDEQKKQKWMCFLVSKIDESIMQWLSEELITDIIQRNFFSYSIIFTVKIYLLSDMDRFEQRLKIIMDILRNEFEKFNISSRKSSRYYPANYHINTFFSLMFKQLLDKGNNEMSARVIDDALKLFSTILHPCQDAQTFIALSMYKNYYEAETPKEFGIKFGRSIVGLVNEFKSDIIVSDIVKIMNEFLNHANVYKCVKKLDLKLIIIKGLMESDERYGTLVGIKLIDYYEISHYNNSYDELMKIWKGIDNITVKAVLNNIMNKKVYFS</sequence>
<dbReference type="Proteomes" id="UP000695007">
    <property type="component" value="Unplaced"/>
</dbReference>
<protein>
    <submittedName>
        <fullName evidence="2 3">Uncharacterized protein LOC105365600</fullName>
    </submittedName>
</protein>
<evidence type="ECO:0000313" key="1">
    <source>
        <dbReference type="Proteomes" id="UP000695007"/>
    </source>
</evidence>
<name>A0AAJ7DZG3_9HYME</name>
<accession>A0AAJ7DZG3</accession>
<proteinExistence type="predicted"/>
<evidence type="ECO:0000313" key="2">
    <source>
        <dbReference type="RefSeq" id="XP_011502112.1"/>
    </source>
</evidence>
<dbReference type="KEGG" id="csol:105365600"/>
<reference evidence="2 3" key="1">
    <citation type="submission" date="2025-04" db="UniProtKB">
        <authorList>
            <consortium name="RefSeq"/>
        </authorList>
    </citation>
    <scope>IDENTIFICATION</scope>
</reference>